<dbReference type="Proteomes" id="UP000000702">
    <property type="component" value="Unassembled WGS sequence"/>
</dbReference>
<accession>F9W5I7</accession>
<dbReference type="AlphaFoldDB" id="F9W5I7"/>
<proteinExistence type="predicted"/>
<comment type="caution">
    <text evidence="1">The sequence shown here is derived from an EMBL/GenBank/DDBJ whole genome shotgun (WGS) entry which is preliminary data.</text>
</comment>
<name>F9W5I7_TRYCI</name>
<reference evidence="2" key="1">
    <citation type="submission" date="2011-07" db="EMBL/GenBank/DDBJ databases">
        <title>Divergent evolution of antigenic variation in African trypanosomes.</title>
        <authorList>
            <person name="Jackson A.P."/>
            <person name="Berry A."/>
            <person name="Allison H.C."/>
            <person name="Burton P."/>
            <person name="Anderson J."/>
            <person name="Aslett M."/>
            <person name="Brown R."/>
            <person name="Corton N."/>
            <person name="Harris D."/>
            <person name="Hauser H."/>
            <person name="Gamble J."/>
            <person name="Gilderthorp R."/>
            <person name="McQuillan J."/>
            <person name="Quail M.A."/>
            <person name="Sanders M."/>
            <person name="Van Tonder A."/>
            <person name="Ginger M.L."/>
            <person name="Donelson J.E."/>
            <person name="Field M.C."/>
            <person name="Barry J.D."/>
            <person name="Berriman M."/>
            <person name="Hertz-Fowler C."/>
        </authorList>
    </citation>
    <scope>NUCLEOTIDE SEQUENCE [LARGE SCALE GENOMIC DNA]</scope>
    <source>
        <strain evidence="2">IL3000</strain>
    </source>
</reference>
<evidence type="ECO:0000313" key="1">
    <source>
        <dbReference type="EMBL" id="CCD12439.1"/>
    </source>
</evidence>
<reference evidence="1 2" key="2">
    <citation type="journal article" date="2012" name="Proc. Natl. Acad. Sci. U.S.A.">
        <title>Antigenic diversity is generated by distinct evolutionary mechanisms in African trypanosome species.</title>
        <authorList>
            <person name="Jackson A.P."/>
            <person name="Berry A."/>
            <person name="Aslett M."/>
            <person name="Allison H.C."/>
            <person name="Burton P."/>
            <person name="Vavrova-Anderson J."/>
            <person name="Brown R."/>
            <person name="Browne H."/>
            <person name="Corton N."/>
            <person name="Hauser H."/>
            <person name="Gamble J."/>
            <person name="Gilderthorp R."/>
            <person name="Marcello L."/>
            <person name="McQuillan J."/>
            <person name="Otto T.D."/>
            <person name="Quail M.A."/>
            <person name="Sanders M.J."/>
            <person name="van Tonder A."/>
            <person name="Ginger M.L."/>
            <person name="Field M.C."/>
            <person name="Barry J.D."/>
            <person name="Hertz-Fowler C."/>
            <person name="Berriman M."/>
        </authorList>
    </citation>
    <scope>NUCLEOTIDE SEQUENCE [LARGE SCALE GENOMIC DNA]</scope>
    <source>
        <strain evidence="1 2">IL3000</strain>
    </source>
</reference>
<keyword evidence="2" id="KW-1185">Reference proteome</keyword>
<gene>
    <name evidence="1" type="ORF">TCIL3000_0_33180</name>
</gene>
<evidence type="ECO:0000313" key="2">
    <source>
        <dbReference type="Proteomes" id="UP000000702"/>
    </source>
</evidence>
<organism evidence="1 2">
    <name type="scientific">Trypanosoma congolense (strain IL3000)</name>
    <dbReference type="NCBI Taxonomy" id="1068625"/>
    <lineage>
        <taxon>Eukaryota</taxon>
        <taxon>Discoba</taxon>
        <taxon>Euglenozoa</taxon>
        <taxon>Kinetoplastea</taxon>
        <taxon>Metakinetoplastina</taxon>
        <taxon>Trypanosomatida</taxon>
        <taxon>Trypanosomatidae</taxon>
        <taxon>Trypanosoma</taxon>
        <taxon>Nannomonas</taxon>
    </lineage>
</organism>
<dbReference type="EMBL" id="CAEQ01000718">
    <property type="protein sequence ID" value="CCD12439.1"/>
    <property type="molecule type" value="Genomic_DNA"/>
</dbReference>
<sequence>MKSACNKWVALARSHRTHAWPSLLSSLPHYTIGGSICCRGVQPKSAGITHPSLLPTLHMPFSAASSIQLLTGISHGAVAQPAVQHSNKSHSELLIFDDHFSQSHSTAHLQALMQSHFTH</sequence>
<protein>
    <submittedName>
        <fullName evidence="1">Uncharacterized protein</fullName>
    </submittedName>
</protein>